<proteinExistence type="predicted"/>
<comment type="caution">
    <text evidence="2">The sequence shown here is derived from an EMBL/GenBank/DDBJ whole genome shotgun (WGS) entry which is preliminary data.</text>
</comment>
<keyword evidence="1" id="KW-0472">Membrane</keyword>
<evidence type="ECO:0000313" key="2">
    <source>
        <dbReference type="EMBL" id="MDL2074925.1"/>
    </source>
</evidence>
<dbReference type="PANTHER" id="PTHR42305:SF1">
    <property type="entry name" value="MEMBRANE PROTEIN RV1733C-RELATED"/>
    <property type="match status" value="1"/>
</dbReference>
<sequence>MDGTRCAKVRLWRWRANPLRRREDIVEGWVVLAVWLLMLVGGTVLGLVTARNAVDGFDAQRADRHPARAVLQADVPESAKSVGAASDHAMGKVRWTTDDGTTHTDETLVDRGLKAGTEVVVWVDGRGELATEPPDRTEAAVEAAVLGTGAALFLAGAVYGTGKVVRQHLEHRRVARWGQEWELVEPEWRRKTG</sequence>
<evidence type="ECO:0008006" key="4">
    <source>
        <dbReference type="Google" id="ProtNLM"/>
    </source>
</evidence>
<keyword evidence="3" id="KW-1185">Reference proteome</keyword>
<evidence type="ECO:0000313" key="3">
    <source>
        <dbReference type="Proteomes" id="UP001241926"/>
    </source>
</evidence>
<accession>A0ABT7IQS9</accession>
<dbReference type="RefSeq" id="WP_261717535.1">
    <property type="nucleotide sequence ID" value="NZ_JASJUS010000001.1"/>
</dbReference>
<protein>
    <recommendedName>
        <fullName evidence="4">DUF3592 domain-containing protein</fullName>
    </recommendedName>
</protein>
<dbReference type="EMBL" id="JASJUS010000001">
    <property type="protein sequence ID" value="MDL2074925.1"/>
    <property type="molecule type" value="Genomic_DNA"/>
</dbReference>
<keyword evidence="1" id="KW-1133">Transmembrane helix</keyword>
<keyword evidence="1" id="KW-0812">Transmembrane</keyword>
<dbReference type="Proteomes" id="UP001241926">
    <property type="component" value="Unassembled WGS sequence"/>
</dbReference>
<reference evidence="2 3" key="1">
    <citation type="submission" date="2023-05" db="EMBL/GenBank/DDBJ databases">
        <title>Streptomyces fuscus sp. nov., a brown-black pigment producing actinomyces isolated from dry sand of Sea duck farm.</title>
        <authorList>
            <person name="Xie J."/>
            <person name="Shen N."/>
        </authorList>
    </citation>
    <scope>NUCLEOTIDE SEQUENCE [LARGE SCALE GENOMIC DNA]</scope>
    <source>
        <strain evidence="2 3">GXMU-J15</strain>
    </source>
</reference>
<dbReference type="PANTHER" id="PTHR42305">
    <property type="entry name" value="MEMBRANE PROTEIN RV1733C-RELATED"/>
    <property type="match status" value="1"/>
</dbReference>
<organism evidence="2 3">
    <name type="scientific">Streptomyces fuscus</name>
    <dbReference type="NCBI Taxonomy" id="3048495"/>
    <lineage>
        <taxon>Bacteria</taxon>
        <taxon>Bacillati</taxon>
        <taxon>Actinomycetota</taxon>
        <taxon>Actinomycetes</taxon>
        <taxon>Kitasatosporales</taxon>
        <taxon>Streptomycetaceae</taxon>
        <taxon>Streptomyces</taxon>
    </lineage>
</organism>
<feature type="transmembrane region" description="Helical" evidence="1">
    <location>
        <begin position="29"/>
        <end position="48"/>
    </location>
</feature>
<evidence type="ECO:0000256" key="1">
    <source>
        <dbReference type="SAM" id="Phobius"/>
    </source>
</evidence>
<name>A0ABT7IQS9_9ACTN</name>
<gene>
    <name evidence="2" type="ORF">QNN03_00570</name>
</gene>
<dbReference type="InterPro" id="IPR039708">
    <property type="entry name" value="MT1774/Rv1733c-like"/>
</dbReference>
<feature type="transmembrane region" description="Helical" evidence="1">
    <location>
        <begin position="143"/>
        <end position="162"/>
    </location>
</feature>